<protein>
    <submittedName>
        <fullName evidence="1">DinB family protein</fullName>
    </submittedName>
</protein>
<reference evidence="1 2" key="1">
    <citation type="submission" date="2020-05" db="EMBL/GenBank/DDBJ databases">
        <title>MicrobeNet Type strains.</title>
        <authorList>
            <person name="Nicholson A.C."/>
        </authorList>
    </citation>
    <scope>NUCLEOTIDE SEQUENCE [LARGE SCALE GENOMIC DNA]</scope>
    <source>
        <strain evidence="1 2">JCM 14547</strain>
    </source>
</reference>
<accession>A0A849BUA6</accession>
<sequence length="188" mass="20740">MKDVLHDYLRQGRDVVLWKLEGLPERDVRRPMTPTGTNLLGLVKHLAGVEAGYLGVVFGRPFPEPLPWMDPDAEPDADLWATAEESPAAVVALYRRVHAHADATIDALPLDAPGEVPWWRPGARAVTLQRVLVHLVAETHRHAGHADLARELVDGTAGHRRDVSNLPDGDAARWAAHRARLQEVADRA</sequence>
<dbReference type="Gene3D" id="1.20.120.450">
    <property type="entry name" value="dinb family like domain"/>
    <property type="match status" value="1"/>
</dbReference>
<gene>
    <name evidence="1" type="ORF">HLB09_08270</name>
</gene>
<dbReference type="Proteomes" id="UP000555552">
    <property type="component" value="Unassembled WGS sequence"/>
</dbReference>
<name>A0A849BUA6_9ACTN</name>
<keyword evidence="2" id="KW-1185">Reference proteome</keyword>
<dbReference type="Pfam" id="PF04978">
    <property type="entry name" value="MST"/>
    <property type="match status" value="1"/>
</dbReference>
<dbReference type="SUPFAM" id="SSF109854">
    <property type="entry name" value="DinB/YfiT-like putative metalloenzymes"/>
    <property type="match status" value="1"/>
</dbReference>
<organism evidence="1 2">
    <name type="scientific">Pseudokineococcus marinus</name>
    <dbReference type="NCBI Taxonomy" id="351215"/>
    <lineage>
        <taxon>Bacteria</taxon>
        <taxon>Bacillati</taxon>
        <taxon>Actinomycetota</taxon>
        <taxon>Actinomycetes</taxon>
        <taxon>Kineosporiales</taxon>
        <taxon>Kineosporiaceae</taxon>
        <taxon>Pseudokineococcus</taxon>
    </lineage>
</organism>
<dbReference type="InterPro" id="IPR034660">
    <property type="entry name" value="DinB/YfiT-like"/>
</dbReference>
<proteinExistence type="predicted"/>
<dbReference type="InterPro" id="IPR007061">
    <property type="entry name" value="MST-like"/>
</dbReference>
<dbReference type="AlphaFoldDB" id="A0A849BUA6"/>
<evidence type="ECO:0000313" key="2">
    <source>
        <dbReference type="Proteomes" id="UP000555552"/>
    </source>
</evidence>
<evidence type="ECO:0000313" key="1">
    <source>
        <dbReference type="EMBL" id="NNH23086.1"/>
    </source>
</evidence>
<comment type="caution">
    <text evidence="1">The sequence shown here is derived from an EMBL/GenBank/DDBJ whole genome shotgun (WGS) entry which is preliminary data.</text>
</comment>
<dbReference type="RefSeq" id="WP_171202915.1">
    <property type="nucleotide sequence ID" value="NZ_BAAANP010000003.1"/>
</dbReference>
<dbReference type="EMBL" id="JABEMA010000097">
    <property type="protein sequence ID" value="NNH23086.1"/>
    <property type="molecule type" value="Genomic_DNA"/>
</dbReference>